<evidence type="ECO:0000313" key="6">
    <source>
        <dbReference type="Proteomes" id="UP001205311"/>
    </source>
</evidence>
<dbReference type="PANTHER" id="PTHR36512">
    <property type="entry name" value="D-AMINOPEPTIDASE"/>
    <property type="match status" value="1"/>
</dbReference>
<keyword evidence="3" id="KW-0472">Membrane</keyword>
<dbReference type="InterPro" id="IPR016117">
    <property type="entry name" value="ArgJ-like_dom_sf"/>
</dbReference>
<gene>
    <name evidence="5" type="ORF">LX15_000023</name>
</gene>
<organism evidence="5 6">
    <name type="scientific">Streptoalloteichus tenebrarius (strain ATCC 17920 / DSM 40477 / JCM 4838 / CBS 697.72 / NBRC 16177 / NCIMB 11028 / NRRL B-12390 / A12253. 1 / ISP 5477)</name>
    <name type="common">Streptomyces tenebrarius</name>
    <dbReference type="NCBI Taxonomy" id="1933"/>
    <lineage>
        <taxon>Bacteria</taxon>
        <taxon>Bacillati</taxon>
        <taxon>Actinomycetota</taxon>
        <taxon>Actinomycetes</taxon>
        <taxon>Pseudonocardiales</taxon>
        <taxon>Pseudonocardiaceae</taxon>
        <taxon>Streptoalloteichus</taxon>
    </lineage>
</organism>
<feature type="region of interest" description="Disordered" evidence="2">
    <location>
        <begin position="260"/>
        <end position="280"/>
    </location>
</feature>
<dbReference type="PROSITE" id="PS51318">
    <property type="entry name" value="TAT"/>
    <property type="match status" value="1"/>
</dbReference>
<dbReference type="Gene3D" id="3.60.70.12">
    <property type="entry name" value="L-amino peptidase D-ALA esterase/amidase"/>
    <property type="match status" value="1"/>
</dbReference>
<reference evidence="5 6" key="1">
    <citation type="submission" date="2022-06" db="EMBL/GenBank/DDBJ databases">
        <title>Genomic Encyclopedia of Archaeal and Bacterial Type Strains, Phase II (KMG-II): from individual species to whole genera.</title>
        <authorList>
            <person name="Goeker M."/>
        </authorList>
    </citation>
    <scope>NUCLEOTIDE SEQUENCE [LARGE SCALE GENOMIC DNA]</scope>
    <source>
        <strain evidence="5 6">DSM 40477</strain>
    </source>
</reference>
<dbReference type="PANTHER" id="PTHR36512:SF3">
    <property type="entry name" value="BLR5678 PROTEIN"/>
    <property type="match status" value="1"/>
</dbReference>
<feature type="transmembrane region" description="Helical" evidence="3">
    <location>
        <begin position="416"/>
        <end position="438"/>
    </location>
</feature>
<accession>A0ABT1HLF9</accession>
<evidence type="ECO:0000256" key="4">
    <source>
        <dbReference type="SAM" id="SignalP"/>
    </source>
</evidence>
<evidence type="ECO:0000256" key="1">
    <source>
        <dbReference type="ARBA" id="ARBA00007068"/>
    </source>
</evidence>
<dbReference type="Proteomes" id="UP001205311">
    <property type="component" value="Unassembled WGS sequence"/>
</dbReference>
<dbReference type="SUPFAM" id="SSF56266">
    <property type="entry name" value="DmpA/ArgJ-like"/>
    <property type="match status" value="1"/>
</dbReference>
<evidence type="ECO:0000256" key="3">
    <source>
        <dbReference type="SAM" id="Phobius"/>
    </source>
</evidence>
<dbReference type="Pfam" id="PF03576">
    <property type="entry name" value="Peptidase_S58"/>
    <property type="match status" value="1"/>
</dbReference>
<proteinExistence type="inferred from homology"/>
<keyword evidence="3" id="KW-1133">Transmembrane helix</keyword>
<keyword evidence="6" id="KW-1185">Reference proteome</keyword>
<comment type="caution">
    <text evidence="5">The sequence shown here is derived from an EMBL/GenBank/DDBJ whole genome shotgun (WGS) entry which is preliminary data.</text>
</comment>
<sequence length="454" mass="45600">MLGRHRKRTRRAAGRTVAGVSAAAVLAVVLPAPNAGAAEAATGPTNSITDVAGIEVGQYTDRTNVTGTSVLLMKEGAQVGVDVRGGVPGTVNTDALNPVTSQSAFHGLVLSGGSWAGLSAYDGVVQYLREQKVGHVYADGKTLPGVAGAIIYDLEQGADFAGQLEVTPDRKFGYEAAKAAKSGPVEQGSVGAGTGAGTDGPGIRLKGGVGTASVNLGNGITVASFVVVNSFGKAYDETRGCELYSLHLEVGNEFGDTRRPPEGCKATVPSAKPADKPSAEVDKNTTIGVVATNAKLTAPQVQKLAQVAHGGLARAIRPAHTMSDGDTIFGVSTKKGSEVGLEDFNALLEAGANTFSRAVAHAVLRAKPVAGRPTYCQTFPGACAGNTPANAPAEGAEQIGLAAPAPPAGGEGGGGASLLSVAAPALLVLLGFGALASLRPLRRLVSGRAVRSPS</sequence>
<dbReference type="InterPro" id="IPR006311">
    <property type="entry name" value="TAT_signal"/>
</dbReference>
<feature type="chain" id="PRO_5045995630" evidence="4">
    <location>
        <begin position="38"/>
        <end position="454"/>
    </location>
</feature>
<keyword evidence="3" id="KW-0812">Transmembrane</keyword>
<dbReference type="EMBL" id="JAMTCP010000001">
    <property type="protein sequence ID" value="MCP2256340.1"/>
    <property type="molecule type" value="Genomic_DNA"/>
</dbReference>
<evidence type="ECO:0000313" key="5">
    <source>
        <dbReference type="EMBL" id="MCP2256340.1"/>
    </source>
</evidence>
<evidence type="ECO:0000256" key="2">
    <source>
        <dbReference type="SAM" id="MobiDB-lite"/>
    </source>
</evidence>
<name>A0ABT1HLF9_STRSD</name>
<dbReference type="RefSeq" id="WP_253667347.1">
    <property type="nucleotide sequence ID" value="NZ_JAMTCP010000001.1"/>
</dbReference>
<feature type="signal peptide" evidence="4">
    <location>
        <begin position="1"/>
        <end position="37"/>
    </location>
</feature>
<comment type="similarity">
    <text evidence="1">Belongs to the peptidase S58 family.</text>
</comment>
<dbReference type="InterPro" id="IPR005321">
    <property type="entry name" value="Peptidase_S58_DmpA"/>
</dbReference>
<protein>
    <submittedName>
        <fullName evidence="5">L-aminopeptidase/D-esterase</fullName>
    </submittedName>
</protein>
<dbReference type="CDD" id="cd02252">
    <property type="entry name" value="nylC_like"/>
    <property type="match status" value="1"/>
</dbReference>
<keyword evidence="4" id="KW-0732">Signal</keyword>